<evidence type="ECO:0000256" key="7">
    <source>
        <dbReference type="ARBA" id="ARBA00023152"/>
    </source>
</evidence>
<dbReference type="Gene3D" id="3.30.360.10">
    <property type="entry name" value="Dihydrodipicolinate Reductase, domain 2"/>
    <property type="match status" value="1"/>
</dbReference>
<evidence type="ECO:0000256" key="1">
    <source>
        <dbReference type="ARBA" id="ARBA00004869"/>
    </source>
</evidence>
<reference evidence="10" key="1">
    <citation type="submission" date="2021-06" db="EMBL/GenBank/DDBJ databases">
        <title>Candida auris outbreak in lebanese hospital.</title>
        <authorList>
            <person name="Finianos M."/>
        </authorList>
    </citation>
    <scope>NUCLEOTIDE SEQUENCE</scope>
    <source>
        <strain evidence="10">CA7LBN</strain>
    </source>
</reference>
<dbReference type="Pfam" id="PF02800">
    <property type="entry name" value="Gp_dh_C"/>
    <property type="match status" value="1"/>
</dbReference>
<dbReference type="GO" id="GO:0051287">
    <property type="term" value="F:NAD binding"/>
    <property type="evidence" value="ECO:0007669"/>
    <property type="project" value="InterPro"/>
</dbReference>
<dbReference type="Gene3D" id="3.40.50.720">
    <property type="entry name" value="NAD(P)-binding Rossmann-like Domain"/>
    <property type="match status" value="1"/>
</dbReference>
<sequence length="568" mass="61311">MAINIGINGFGRIGRLVLRVALTRKDINVVAVNDPFIAPDYASYMFKYDSTHGQYNGDVKTDGDNLVIDGHKIAVFGEKDPAAIPWGKSGVDYVIESTGVFTKLDGAQKHIDGGAKKVIITAPSADAPMFVVGVNEDKYNGETIVSNASCTTNCLAPLAKVVNDTFGIEEGLMTTVHSITATQKTVDGPSHKDWRGGRTASGNIIPSSTGAAKAVGKVIPELNGKLTGMSLRVPTVDVSVVDLTVRLKKSATYEEISAAIKKASEGELKGILGYTEDAVVSTDFLGSNLSSIFDQKAGILLSPTFVKLISWYDNEFGYSTRVVDLLEHADSVPTFTKSHLATIEDYTANYVYNKYISTTTDTVSKYESVEDVEIDVNADLINEGDLTVSYVYIKHGSASQMACFIEINKNVLALLKSGAPEFLVNLLEAVDFDKPVSLRPQPVNSEGIGALVDSMAPVLRVDSGIMGNIDITFTPKVKLQKDSLKEILINVPKKDSSRLLKGSEKPMQELVSWLSKATRVKFQNLETKTFTSDLICISKNGRIRLVGDNILDDASATTLVTQVCRALA</sequence>
<evidence type="ECO:0000256" key="4">
    <source>
        <dbReference type="ARBA" id="ARBA00013119"/>
    </source>
</evidence>
<feature type="domain" description="Glyceraldehyde 3-phosphate dehydrogenase NAD(P) binding" evidence="9">
    <location>
        <begin position="3"/>
        <end position="150"/>
    </location>
</feature>
<dbReference type="InterPro" id="IPR006424">
    <property type="entry name" value="Glyceraldehyde-3-P_DH_1"/>
</dbReference>
<dbReference type="GO" id="GO:0005829">
    <property type="term" value="C:cytosol"/>
    <property type="evidence" value="ECO:0007669"/>
    <property type="project" value="TreeGrafter"/>
</dbReference>
<dbReference type="CDD" id="cd05214">
    <property type="entry name" value="GAPDH_I_N"/>
    <property type="match status" value="1"/>
</dbReference>
<protein>
    <recommendedName>
        <fullName evidence="4">glyceraldehyde-3-phosphate dehydrogenase (phosphorylating)</fullName>
        <ecNumber evidence="4">1.2.1.12</ecNumber>
    </recommendedName>
</protein>
<dbReference type="GO" id="GO:0004365">
    <property type="term" value="F:glyceraldehyde-3-phosphate dehydrogenase (NAD+) (phosphorylating) activity"/>
    <property type="evidence" value="ECO:0007669"/>
    <property type="project" value="UniProtKB-EC"/>
</dbReference>
<dbReference type="FunFam" id="3.40.50.720:FF:000020">
    <property type="entry name" value="Glyceraldehyde-3-phosphate dehydrogenase"/>
    <property type="match status" value="1"/>
</dbReference>
<dbReference type="PANTHER" id="PTHR10836">
    <property type="entry name" value="GLYCERALDEHYDE 3-PHOSPHATE DEHYDROGENASE"/>
    <property type="match status" value="1"/>
</dbReference>
<dbReference type="InterPro" id="IPR020830">
    <property type="entry name" value="GlycerAld_3-P_DH_AS"/>
</dbReference>
<dbReference type="UniPathway" id="UPA00109">
    <property type="reaction ID" value="UER00184"/>
</dbReference>
<keyword evidence="5" id="KW-0560">Oxidoreductase</keyword>
<dbReference type="SUPFAM" id="SSF51735">
    <property type="entry name" value="NAD(P)-binding Rossmann-fold domains"/>
    <property type="match status" value="1"/>
</dbReference>
<dbReference type="PRINTS" id="PR00078">
    <property type="entry name" value="G3PDHDRGNASE"/>
</dbReference>
<dbReference type="SUPFAM" id="SSF55347">
    <property type="entry name" value="Glyceraldehyde-3-phosphate dehydrogenase-like, C-terminal domain"/>
    <property type="match status" value="1"/>
</dbReference>
<keyword evidence="7" id="KW-0324">Glycolysis</keyword>
<dbReference type="GO" id="GO:0006096">
    <property type="term" value="P:glycolytic process"/>
    <property type="evidence" value="ECO:0007669"/>
    <property type="project" value="UniProtKB-UniPathway"/>
</dbReference>
<dbReference type="AlphaFoldDB" id="A0A8F3AI23"/>
<dbReference type="PANTHER" id="PTHR10836:SF76">
    <property type="entry name" value="GLYCERALDEHYDE-3-PHOSPHATE DEHYDROGENASE-RELATED"/>
    <property type="match status" value="1"/>
</dbReference>
<evidence type="ECO:0000259" key="9">
    <source>
        <dbReference type="SMART" id="SM00846"/>
    </source>
</evidence>
<dbReference type="Pfam" id="PF00044">
    <property type="entry name" value="Gp_dh_N"/>
    <property type="match status" value="1"/>
</dbReference>
<comment type="similarity">
    <text evidence="2 8">Belongs to the glyceraldehyde-3-phosphate dehydrogenase family.</text>
</comment>
<dbReference type="GO" id="GO:0050661">
    <property type="term" value="F:NADP binding"/>
    <property type="evidence" value="ECO:0007669"/>
    <property type="project" value="InterPro"/>
</dbReference>
<dbReference type="NCBIfam" id="TIGR01534">
    <property type="entry name" value="GAPDH-I"/>
    <property type="match status" value="1"/>
</dbReference>
<comment type="subunit">
    <text evidence="3">Homotetramer.</text>
</comment>
<proteinExistence type="inferred from homology"/>
<dbReference type="InterPro" id="IPR020831">
    <property type="entry name" value="GlycerAld/Erythrose_P_DH"/>
</dbReference>
<comment type="pathway">
    <text evidence="1">Carbohydrate degradation; glycolysis; pyruvate from D-glyceraldehyde 3-phosphate: step 1/5.</text>
</comment>
<evidence type="ECO:0000256" key="6">
    <source>
        <dbReference type="ARBA" id="ARBA00023027"/>
    </source>
</evidence>
<evidence type="ECO:0000256" key="8">
    <source>
        <dbReference type="RuleBase" id="RU000397"/>
    </source>
</evidence>
<evidence type="ECO:0000256" key="5">
    <source>
        <dbReference type="ARBA" id="ARBA00023002"/>
    </source>
</evidence>
<dbReference type="PROSITE" id="PS00071">
    <property type="entry name" value="GAPDH"/>
    <property type="match status" value="1"/>
</dbReference>
<gene>
    <name evidence="10" type="ORF">CA7LBN_002876</name>
</gene>
<dbReference type="EMBL" id="CP076751">
    <property type="protein sequence ID" value="QWW24042.1"/>
    <property type="molecule type" value="Genomic_DNA"/>
</dbReference>
<dbReference type="SMART" id="SM00846">
    <property type="entry name" value="Gp_dh_N"/>
    <property type="match status" value="1"/>
</dbReference>
<organism evidence="10">
    <name type="scientific">Candidozyma auris</name>
    <name type="common">Yeast</name>
    <name type="synonym">Candida auris</name>
    <dbReference type="NCBI Taxonomy" id="498019"/>
    <lineage>
        <taxon>Eukaryota</taxon>
        <taxon>Fungi</taxon>
        <taxon>Dikarya</taxon>
        <taxon>Ascomycota</taxon>
        <taxon>Saccharomycotina</taxon>
        <taxon>Pichiomycetes</taxon>
        <taxon>Metschnikowiaceae</taxon>
        <taxon>Candidozyma</taxon>
    </lineage>
</organism>
<dbReference type="InterPro" id="IPR020828">
    <property type="entry name" value="GlycerAld_3-P_DH_NAD(P)-bd"/>
</dbReference>
<evidence type="ECO:0000256" key="3">
    <source>
        <dbReference type="ARBA" id="ARBA00011881"/>
    </source>
</evidence>
<evidence type="ECO:0000256" key="2">
    <source>
        <dbReference type="ARBA" id="ARBA00007406"/>
    </source>
</evidence>
<name>A0A8F3AI23_CANAR</name>
<keyword evidence="6" id="KW-0520">NAD</keyword>
<dbReference type="GO" id="GO:0030312">
    <property type="term" value="C:external encapsulating structure"/>
    <property type="evidence" value="ECO:0007669"/>
    <property type="project" value="UniProtKB-ARBA"/>
</dbReference>
<dbReference type="InterPro" id="IPR020829">
    <property type="entry name" value="GlycerAld_3-P_DH_cat"/>
</dbReference>
<dbReference type="CDD" id="cd18126">
    <property type="entry name" value="GAPDH_I_C"/>
    <property type="match status" value="1"/>
</dbReference>
<dbReference type="InterPro" id="IPR036291">
    <property type="entry name" value="NAD(P)-bd_dom_sf"/>
</dbReference>
<dbReference type="GO" id="GO:0006006">
    <property type="term" value="P:glucose metabolic process"/>
    <property type="evidence" value="ECO:0007669"/>
    <property type="project" value="InterPro"/>
</dbReference>
<dbReference type="EC" id="1.2.1.12" evidence="4"/>
<evidence type="ECO:0000313" key="10">
    <source>
        <dbReference type="EMBL" id="QWW24042.1"/>
    </source>
</evidence>
<accession>A0A8F3AI23</accession>
<dbReference type="FunFam" id="3.30.360.10:FF:000001">
    <property type="entry name" value="Glyceraldehyde-3-phosphate dehydrogenase"/>
    <property type="match status" value="1"/>
</dbReference>
<dbReference type="Proteomes" id="UP000825438">
    <property type="component" value="Chromosome III"/>
</dbReference>